<dbReference type="RefSeq" id="XP_002954613.1">
    <property type="nucleotide sequence ID" value="XM_002954567.1"/>
</dbReference>
<accession>D8U7K9</accession>
<dbReference type="KEGG" id="vcn:VOLCADRAFT_95483"/>
<dbReference type="InParanoid" id="D8U7K9"/>
<dbReference type="AlphaFoldDB" id="D8U7K9"/>
<organism evidence="3">
    <name type="scientific">Volvox carteri f. nagariensis</name>
    <dbReference type="NCBI Taxonomy" id="3068"/>
    <lineage>
        <taxon>Eukaryota</taxon>
        <taxon>Viridiplantae</taxon>
        <taxon>Chlorophyta</taxon>
        <taxon>core chlorophytes</taxon>
        <taxon>Chlorophyceae</taxon>
        <taxon>CS clade</taxon>
        <taxon>Chlamydomonadales</taxon>
        <taxon>Volvocaceae</taxon>
        <taxon>Volvox</taxon>
    </lineage>
</organism>
<proteinExistence type="predicted"/>
<evidence type="ECO:0000313" key="3">
    <source>
        <dbReference type="Proteomes" id="UP000001058"/>
    </source>
</evidence>
<feature type="compositionally biased region" description="Pro residues" evidence="1">
    <location>
        <begin position="60"/>
        <end position="69"/>
    </location>
</feature>
<dbReference type="Proteomes" id="UP000001058">
    <property type="component" value="Unassembled WGS sequence"/>
</dbReference>
<name>D8U7K9_VOLCA</name>
<evidence type="ECO:0000313" key="2">
    <source>
        <dbReference type="EMBL" id="EFJ44254.1"/>
    </source>
</evidence>
<reference evidence="2 3" key="1">
    <citation type="journal article" date="2010" name="Science">
        <title>Genomic analysis of organismal complexity in the multicellular green alga Volvox carteri.</title>
        <authorList>
            <person name="Prochnik S.E."/>
            <person name="Umen J."/>
            <person name="Nedelcu A.M."/>
            <person name="Hallmann A."/>
            <person name="Miller S.M."/>
            <person name="Nishii I."/>
            <person name="Ferris P."/>
            <person name="Kuo A."/>
            <person name="Mitros T."/>
            <person name="Fritz-Laylin L.K."/>
            <person name="Hellsten U."/>
            <person name="Chapman J."/>
            <person name="Simakov O."/>
            <person name="Rensing S.A."/>
            <person name="Terry A."/>
            <person name="Pangilinan J."/>
            <person name="Kapitonov V."/>
            <person name="Jurka J."/>
            <person name="Salamov A."/>
            <person name="Shapiro H."/>
            <person name="Schmutz J."/>
            <person name="Grimwood J."/>
            <person name="Lindquist E."/>
            <person name="Lucas S."/>
            <person name="Grigoriev I.V."/>
            <person name="Schmitt R."/>
            <person name="Kirk D."/>
            <person name="Rokhsar D.S."/>
        </authorList>
    </citation>
    <scope>NUCLEOTIDE SEQUENCE [LARGE SCALE GENOMIC DNA]</scope>
    <source>
        <strain evidence="3">f. Nagariensis / Eve</strain>
    </source>
</reference>
<keyword evidence="3" id="KW-1185">Reference proteome</keyword>
<gene>
    <name evidence="2" type="ORF">VOLCADRAFT_95483</name>
</gene>
<feature type="region of interest" description="Disordered" evidence="1">
    <location>
        <begin position="51"/>
        <end position="83"/>
    </location>
</feature>
<evidence type="ECO:0000256" key="1">
    <source>
        <dbReference type="SAM" id="MobiDB-lite"/>
    </source>
</evidence>
<dbReference type="GeneID" id="9626157"/>
<sequence>MRGRKKVKPALATVAFSSVSVPYRLPASLSAPSPLPPHAVSLRKRRYVPSVSCSSSIPQHPSPSPPPSAPGRDSSLHTGRGAFAPAPVIPAAKAPAAEAVPPDAVVEVAEVAVVAVVAAVGGVGATAISGGEVGTLGLRGRWCRGIDS</sequence>
<protein>
    <submittedName>
        <fullName evidence="2">Uncharacterized protein</fullName>
    </submittedName>
</protein>
<dbReference type="EMBL" id="GL378365">
    <property type="protein sequence ID" value="EFJ44254.1"/>
    <property type="molecule type" value="Genomic_DNA"/>
</dbReference>